<sequence length="77" mass="9044">MATLTSKNNSKLFIAIEERSRDRPINKDFEYPLFCIFRISTTDPKPDDEILVYERKILIQNDKGEQPTSPKHNHPQN</sequence>
<gene>
    <name evidence="2" type="ORF">JXQ802_LOCUS46360</name>
    <name evidence="1" type="ORF">PYM288_LOCUS30600</name>
</gene>
<dbReference type="Proteomes" id="UP000663870">
    <property type="component" value="Unassembled WGS sequence"/>
</dbReference>
<evidence type="ECO:0000313" key="1">
    <source>
        <dbReference type="EMBL" id="CAF1314775.1"/>
    </source>
</evidence>
<keyword evidence="4" id="KW-1185">Reference proteome</keyword>
<reference evidence="1" key="1">
    <citation type="submission" date="2021-02" db="EMBL/GenBank/DDBJ databases">
        <authorList>
            <person name="Nowell W R."/>
        </authorList>
    </citation>
    <scope>NUCLEOTIDE SEQUENCE</scope>
</reference>
<dbReference type="EMBL" id="CAJNOH010002888">
    <property type="protein sequence ID" value="CAF1314775.1"/>
    <property type="molecule type" value="Genomic_DNA"/>
</dbReference>
<evidence type="ECO:0000313" key="3">
    <source>
        <dbReference type="Proteomes" id="UP000663854"/>
    </source>
</evidence>
<dbReference type="EMBL" id="CAJNOL010004163">
    <property type="protein sequence ID" value="CAF1582430.1"/>
    <property type="molecule type" value="Genomic_DNA"/>
</dbReference>
<protein>
    <submittedName>
        <fullName evidence="1">Uncharacterized protein</fullName>
    </submittedName>
</protein>
<comment type="caution">
    <text evidence="1">The sequence shown here is derived from an EMBL/GenBank/DDBJ whole genome shotgun (WGS) entry which is preliminary data.</text>
</comment>
<name>A0A815EQP9_9BILA</name>
<evidence type="ECO:0000313" key="4">
    <source>
        <dbReference type="Proteomes" id="UP000663870"/>
    </source>
</evidence>
<dbReference type="AlphaFoldDB" id="A0A815EQP9"/>
<dbReference type="Proteomes" id="UP000663854">
    <property type="component" value="Unassembled WGS sequence"/>
</dbReference>
<accession>A0A815EQP9</accession>
<organism evidence="1 3">
    <name type="scientific">Rotaria sordida</name>
    <dbReference type="NCBI Taxonomy" id="392033"/>
    <lineage>
        <taxon>Eukaryota</taxon>
        <taxon>Metazoa</taxon>
        <taxon>Spiralia</taxon>
        <taxon>Gnathifera</taxon>
        <taxon>Rotifera</taxon>
        <taxon>Eurotatoria</taxon>
        <taxon>Bdelloidea</taxon>
        <taxon>Philodinida</taxon>
        <taxon>Philodinidae</taxon>
        <taxon>Rotaria</taxon>
    </lineage>
</organism>
<proteinExistence type="predicted"/>
<evidence type="ECO:0000313" key="2">
    <source>
        <dbReference type="EMBL" id="CAF1582430.1"/>
    </source>
</evidence>